<dbReference type="KEGG" id="ffu:CLAFUR5_11101"/>
<feature type="region of interest" description="Disordered" evidence="1">
    <location>
        <begin position="87"/>
        <end position="109"/>
    </location>
</feature>
<dbReference type="GeneID" id="71990979"/>
<dbReference type="RefSeq" id="XP_047765025.1">
    <property type="nucleotide sequence ID" value="XM_047910249.1"/>
</dbReference>
<dbReference type="EMBL" id="CP090170">
    <property type="protein sequence ID" value="UJO20659.1"/>
    <property type="molecule type" value="Genomic_DNA"/>
</dbReference>
<feature type="compositionally biased region" description="Acidic residues" evidence="1">
    <location>
        <begin position="97"/>
        <end position="107"/>
    </location>
</feature>
<reference evidence="2" key="1">
    <citation type="submission" date="2021-12" db="EMBL/GenBank/DDBJ databases">
        <authorList>
            <person name="Zaccaron A."/>
            <person name="Stergiopoulos I."/>
        </authorList>
    </citation>
    <scope>NUCLEOTIDE SEQUENCE</scope>
    <source>
        <strain evidence="2">Race5_Kim</strain>
    </source>
</reference>
<feature type="compositionally biased region" description="Polar residues" evidence="1">
    <location>
        <begin position="9"/>
        <end position="19"/>
    </location>
</feature>
<accession>A0A9Q8PDW9</accession>
<dbReference type="OMA" id="GFAESMH"/>
<organism evidence="2 3">
    <name type="scientific">Passalora fulva</name>
    <name type="common">Tomato leaf mold</name>
    <name type="synonym">Cladosporium fulvum</name>
    <dbReference type="NCBI Taxonomy" id="5499"/>
    <lineage>
        <taxon>Eukaryota</taxon>
        <taxon>Fungi</taxon>
        <taxon>Dikarya</taxon>
        <taxon>Ascomycota</taxon>
        <taxon>Pezizomycotina</taxon>
        <taxon>Dothideomycetes</taxon>
        <taxon>Dothideomycetidae</taxon>
        <taxon>Mycosphaerellales</taxon>
        <taxon>Mycosphaerellaceae</taxon>
        <taxon>Fulvia</taxon>
    </lineage>
</organism>
<gene>
    <name evidence="2" type="ORF">CLAFUR5_11101</name>
</gene>
<proteinExistence type="predicted"/>
<feature type="region of interest" description="Disordered" evidence="1">
    <location>
        <begin position="1"/>
        <end position="59"/>
    </location>
</feature>
<reference evidence="2" key="2">
    <citation type="journal article" date="2022" name="Microb. Genom.">
        <title>A chromosome-scale genome assembly of the tomato pathogen Cladosporium fulvum reveals a compartmentalized genome architecture and the presence of a dispensable chromosome.</title>
        <authorList>
            <person name="Zaccaron A.Z."/>
            <person name="Chen L.H."/>
            <person name="Samaras A."/>
            <person name="Stergiopoulos I."/>
        </authorList>
    </citation>
    <scope>NUCLEOTIDE SEQUENCE</scope>
    <source>
        <strain evidence="2">Race5_Kim</strain>
    </source>
</reference>
<dbReference type="PANTHER" id="PTHR47204">
    <property type="entry name" value="OS02G0168900 PROTEIN"/>
    <property type="match status" value="1"/>
</dbReference>
<dbReference type="GO" id="GO:0032299">
    <property type="term" value="C:ribonuclease H2 complex"/>
    <property type="evidence" value="ECO:0007669"/>
    <property type="project" value="InterPro"/>
</dbReference>
<dbReference type="PANTHER" id="PTHR47204:SF1">
    <property type="entry name" value="RIBONUCLEASE H2 SUBUNIT C"/>
    <property type="match status" value="1"/>
</dbReference>
<name>A0A9Q8PDW9_PASFU</name>
<evidence type="ECO:0000313" key="2">
    <source>
        <dbReference type="EMBL" id="UJO20659.1"/>
    </source>
</evidence>
<dbReference type="OrthoDB" id="6222486at2759"/>
<feature type="compositionally biased region" description="Polar residues" evidence="1">
    <location>
        <begin position="47"/>
        <end position="59"/>
    </location>
</feature>
<keyword evidence="3" id="KW-1185">Reference proteome</keyword>
<evidence type="ECO:0000256" key="1">
    <source>
        <dbReference type="SAM" id="MobiDB-lite"/>
    </source>
</evidence>
<dbReference type="CDD" id="cd09271">
    <property type="entry name" value="RNase_H2-C"/>
    <property type="match status" value="1"/>
</dbReference>
<evidence type="ECO:0000313" key="3">
    <source>
        <dbReference type="Proteomes" id="UP000756132"/>
    </source>
</evidence>
<dbReference type="AlphaFoldDB" id="A0A9Q8PDW9"/>
<dbReference type="InterPro" id="IPR013924">
    <property type="entry name" value="RNase_H2_suC"/>
</dbReference>
<dbReference type="Pfam" id="PF08615">
    <property type="entry name" value="RNase_H2_suC"/>
    <property type="match status" value="1"/>
</dbReference>
<protein>
    <submittedName>
        <fullName evidence="2">Uncharacterized protein</fullName>
    </submittedName>
</protein>
<sequence>MLALPSTPKPNTHTRTLTPNILPCRIHHSGPIPTSKHHWNPSKITKDSPTATTTTQSSYLRGRKLLGKSVKLPSTYTGVVLQKTEKVLPQPAKQREDDGEEEDGDEPVEVKMMETIGRFEEVVVWGHEMVPEEGEDVYVKGLQEWIGFAETMHSYNDDKTGTQS</sequence>
<dbReference type="GO" id="GO:0006401">
    <property type="term" value="P:RNA catabolic process"/>
    <property type="evidence" value="ECO:0007669"/>
    <property type="project" value="InterPro"/>
</dbReference>
<dbReference type="Proteomes" id="UP000756132">
    <property type="component" value="Chromosome 8"/>
</dbReference>
<dbReference type="Gene3D" id="2.40.128.680">
    <property type="match status" value="1"/>
</dbReference>